<protein>
    <submittedName>
        <fullName evidence="2">Uncharacterized protein</fullName>
    </submittedName>
</protein>
<name>A0A2B7ZU76_9EURO</name>
<reference evidence="2 3" key="1">
    <citation type="submission" date="2017-10" db="EMBL/GenBank/DDBJ databases">
        <title>Comparative genomics in systemic dimorphic fungi from Ajellomycetaceae.</title>
        <authorList>
            <person name="Munoz J.F."/>
            <person name="Mcewen J.G."/>
            <person name="Clay O.K."/>
            <person name="Cuomo C.A."/>
        </authorList>
    </citation>
    <scope>NUCLEOTIDE SEQUENCE [LARGE SCALE GENOMIC DNA]</scope>
    <source>
        <strain evidence="2 3">UAMH4076</strain>
    </source>
</reference>
<sequence>MAPKVWLKIGAMFNCAPLTFHRVKDSVVISGDMHGVLHMSISTFFVAAIAAVTQVVAWSDSPLTFRGSGIRCYNNGWSVNGNYPSIWEATTKFCNKYKGRNLRTKGYPPLEVVSLKTPEGRPFKVNMYMWSHATSAVIWDSNVCIRLFQDMIAGCEVLKGYSPGRFMGGAAHTKPRVWSVGIDCDNSSCPR</sequence>
<accession>A0A2B7ZU76</accession>
<dbReference type="AlphaFoldDB" id="A0A2B7ZU76"/>
<comment type="caution">
    <text evidence="2">The sequence shown here is derived from an EMBL/GenBank/DDBJ whole genome shotgun (WGS) entry which is preliminary data.</text>
</comment>
<evidence type="ECO:0000256" key="1">
    <source>
        <dbReference type="SAM" id="Phobius"/>
    </source>
</evidence>
<evidence type="ECO:0000313" key="2">
    <source>
        <dbReference type="EMBL" id="PGH36743.1"/>
    </source>
</evidence>
<keyword evidence="1" id="KW-0812">Transmembrane</keyword>
<keyword evidence="3" id="KW-1185">Reference proteome</keyword>
<keyword evidence="1" id="KW-0472">Membrane</keyword>
<feature type="transmembrane region" description="Helical" evidence="1">
    <location>
        <begin position="36"/>
        <end position="58"/>
    </location>
</feature>
<dbReference type="VEuPathDB" id="FungiDB:EMCG_00158"/>
<dbReference type="EMBL" id="PDND01000004">
    <property type="protein sequence ID" value="PGH36743.1"/>
    <property type="molecule type" value="Genomic_DNA"/>
</dbReference>
<evidence type="ECO:0000313" key="3">
    <source>
        <dbReference type="Proteomes" id="UP000226031"/>
    </source>
</evidence>
<gene>
    <name evidence="2" type="ORF">GX50_00403</name>
</gene>
<keyword evidence="1" id="KW-1133">Transmembrane helix</keyword>
<proteinExistence type="predicted"/>
<dbReference type="Proteomes" id="UP000226031">
    <property type="component" value="Unassembled WGS sequence"/>
</dbReference>
<organism evidence="2 3">
    <name type="scientific">[Emmonsia] crescens</name>
    <dbReference type="NCBI Taxonomy" id="73230"/>
    <lineage>
        <taxon>Eukaryota</taxon>
        <taxon>Fungi</taxon>
        <taxon>Dikarya</taxon>
        <taxon>Ascomycota</taxon>
        <taxon>Pezizomycotina</taxon>
        <taxon>Eurotiomycetes</taxon>
        <taxon>Eurotiomycetidae</taxon>
        <taxon>Onygenales</taxon>
        <taxon>Ajellomycetaceae</taxon>
        <taxon>Emergomyces</taxon>
    </lineage>
</organism>